<dbReference type="SUPFAM" id="SSF56059">
    <property type="entry name" value="Glutathione synthetase ATP-binding domain-like"/>
    <property type="match status" value="1"/>
</dbReference>
<dbReference type="Gene3D" id="3.40.50.720">
    <property type="entry name" value="NAD(P)-binding Rossmann-like Domain"/>
    <property type="match status" value="1"/>
</dbReference>
<comment type="caution">
    <text evidence="2">The sequence shown here is derived from an EMBL/GenBank/DDBJ whole genome shotgun (WGS) entry which is preliminary data.</text>
</comment>
<dbReference type="Pfam" id="PF13380">
    <property type="entry name" value="CoA_binding_2"/>
    <property type="match status" value="1"/>
</dbReference>
<dbReference type="SUPFAM" id="SSF52210">
    <property type="entry name" value="Succinyl-CoA synthetase domains"/>
    <property type="match status" value="2"/>
</dbReference>
<dbReference type="Pfam" id="PF00583">
    <property type="entry name" value="Acetyltransf_1"/>
    <property type="match status" value="1"/>
</dbReference>
<keyword evidence="3" id="KW-1185">Reference proteome</keyword>
<dbReference type="Pfam" id="PF13549">
    <property type="entry name" value="ATP-grasp_5"/>
    <property type="match status" value="1"/>
</dbReference>
<dbReference type="Gene3D" id="3.30.1490.20">
    <property type="entry name" value="ATP-grasp fold, A domain"/>
    <property type="match status" value="1"/>
</dbReference>
<dbReference type="InterPro" id="IPR016102">
    <property type="entry name" value="Succinyl-CoA_synth-like"/>
</dbReference>
<dbReference type="Gene3D" id="3.30.470.20">
    <property type="entry name" value="ATP-grasp fold, B domain"/>
    <property type="match status" value="1"/>
</dbReference>
<dbReference type="Gene3D" id="3.40.50.261">
    <property type="entry name" value="Succinyl-CoA synthetase domains"/>
    <property type="match status" value="2"/>
</dbReference>
<protein>
    <submittedName>
        <fullName evidence="2">Acyl-CoA synthetase (NDP forming)</fullName>
    </submittedName>
</protein>
<dbReference type="PANTHER" id="PTHR42793">
    <property type="entry name" value="COA BINDING DOMAIN CONTAINING PROTEIN"/>
    <property type="match status" value="1"/>
</dbReference>
<reference evidence="2 3" key="1">
    <citation type="submission" date="2019-06" db="EMBL/GenBank/DDBJ databases">
        <title>Genome sequencing of plant associated microbes to promote plant fitness in Sorghum bicolor and Oryza sativa.</title>
        <authorList>
            <person name="Coleman-Derr D."/>
        </authorList>
    </citation>
    <scope>NUCLEOTIDE SEQUENCE [LARGE SCALE GENOMIC DNA]</scope>
    <source>
        <strain evidence="2 3">KV-663</strain>
    </source>
</reference>
<dbReference type="RefSeq" id="WP_141845176.1">
    <property type="nucleotide sequence ID" value="NZ_VFPM01000003.1"/>
</dbReference>
<evidence type="ECO:0000259" key="1">
    <source>
        <dbReference type="PROSITE" id="PS51186"/>
    </source>
</evidence>
<feature type="domain" description="N-acetyltransferase" evidence="1">
    <location>
        <begin position="39"/>
        <end position="189"/>
    </location>
</feature>
<dbReference type="PANTHER" id="PTHR42793:SF1">
    <property type="entry name" value="PEPTIDYL-LYSINE N-ACETYLTRANSFERASE PATZ"/>
    <property type="match status" value="1"/>
</dbReference>
<proteinExistence type="predicted"/>
<dbReference type="PROSITE" id="PS51186">
    <property type="entry name" value="GNAT"/>
    <property type="match status" value="1"/>
</dbReference>
<dbReference type="InterPro" id="IPR000182">
    <property type="entry name" value="GNAT_dom"/>
</dbReference>
<dbReference type="InterPro" id="IPR016181">
    <property type="entry name" value="Acyl_CoA_acyltransferase"/>
</dbReference>
<dbReference type="InterPro" id="IPR013815">
    <property type="entry name" value="ATP_grasp_subdomain_1"/>
</dbReference>
<accession>A0A543HHD7</accession>
<dbReference type="Gene3D" id="3.40.630.30">
    <property type="match status" value="1"/>
</dbReference>
<dbReference type="SMART" id="SM00881">
    <property type="entry name" value="CoA_binding"/>
    <property type="match status" value="1"/>
</dbReference>
<sequence length="899" mass="96502">MVEDSAPDDTGALERVSAKATGAPVEWEADVVLRDGTVAHVRPISPDDAEGIQLFHSRQSPESIYLRFFAPLRELSQRDLYRFTHVDHHDRVALVATLDGEIIGIGRYDRIDPTSAEVAFNISDHFQGKGIGSVMLEHLAAIAQELGITRFTAEVLPQNRKMLTVFKEAGYEVSHHFEDGVIEVSFDILPTERSKEVQLSREHRAEARSMRTILFPERVAIIGASRRAHSIGAVLLSNIIAGGFRGELYPIHPEADEIQGLKTYPSIRDVPEPVDLAILVIPADQTVGVVKECGKAGVKALLVLSSGFAEAGEEGIKLQEKLRRRVRRAGMRVIGPNSFGLINNDPEVQLNATLASVVPQRGRLGLFAQSGALGVAVLASAARRGLGISVFASAGNRVDVSGNDLMQYWIDDQDTDTVGLYLESMGNPRKFSRIARQLAKVKPVIVVSSGVSSFAAPPGHRTRMTNVPPQAFDALLRQAGVIRVENVHQLFDVAQLTLHQPLPAGDRVAIVGNSDALGALSASACLSWGLKVTHGPVSLLPQASAEEFATALDAAFADPEVDSVVAAFIPPLVTQDEEVHTAVREIVAKYEKPCVATFLGMRGVGDGLSYVQGDVTRSVPSYAMPEDGIRALNAVTRYAQWRSRDRGSAVSPVGIDRAKVERLTEAVLATHPEGRALTRDESRELLAAYGIRLWPAIEVTGVEAAVRAADTLTYPVILKSTSPLVRHQPGLAGVRGDLVDAESVRDAYTSLSSRLGPLGADRFVVQRMAVPGVSCVVRASEDPLFGPVVSFSVAGPPTELLGDVAHRIPPLTDVDVTDLIDGVKAAPLLAGHRGAAPVHRAALADLIARLSVLADDHPEMASVELNPVNAWTGGVDVLGADVVVRPALVRKDPGRRRMT</sequence>
<dbReference type="AlphaFoldDB" id="A0A543HHD7"/>
<dbReference type="Pfam" id="PF13607">
    <property type="entry name" value="Succ_CoA_lig"/>
    <property type="match status" value="1"/>
</dbReference>
<dbReference type="GO" id="GO:0005524">
    <property type="term" value="F:ATP binding"/>
    <property type="evidence" value="ECO:0007669"/>
    <property type="project" value="InterPro"/>
</dbReference>
<organism evidence="2 3">
    <name type="scientific">Humibacillus xanthopallidus</name>
    <dbReference type="NCBI Taxonomy" id="412689"/>
    <lineage>
        <taxon>Bacteria</taxon>
        <taxon>Bacillati</taxon>
        <taxon>Actinomycetota</taxon>
        <taxon>Actinomycetes</taxon>
        <taxon>Micrococcales</taxon>
        <taxon>Intrasporangiaceae</taxon>
        <taxon>Humibacillus</taxon>
    </lineage>
</organism>
<dbReference type="EMBL" id="VFPM01000003">
    <property type="protein sequence ID" value="TQM57748.1"/>
    <property type="molecule type" value="Genomic_DNA"/>
</dbReference>
<dbReference type="Proteomes" id="UP000316747">
    <property type="component" value="Unassembled WGS sequence"/>
</dbReference>
<dbReference type="CDD" id="cd04301">
    <property type="entry name" value="NAT_SF"/>
    <property type="match status" value="1"/>
</dbReference>
<dbReference type="OrthoDB" id="190266at2"/>
<evidence type="ECO:0000313" key="3">
    <source>
        <dbReference type="Proteomes" id="UP000316747"/>
    </source>
</evidence>
<dbReference type="SUPFAM" id="SSF55729">
    <property type="entry name" value="Acyl-CoA N-acyltransferases (Nat)"/>
    <property type="match status" value="1"/>
</dbReference>
<evidence type="ECO:0000313" key="2">
    <source>
        <dbReference type="EMBL" id="TQM57748.1"/>
    </source>
</evidence>
<name>A0A543HHD7_9MICO</name>
<gene>
    <name evidence="2" type="ORF">FBY41_3080</name>
</gene>
<dbReference type="SUPFAM" id="SSF51735">
    <property type="entry name" value="NAD(P)-binding Rossmann-fold domains"/>
    <property type="match status" value="1"/>
</dbReference>
<dbReference type="GO" id="GO:0016747">
    <property type="term" value="F:acyltransferase activity, transferring groups other than amino-acyl groups"/>
    <property type="evidence" value="ECO:0007669"/>
    <property type="project" value="InterPro"/>
</dbReference>
<dbReference type="InterPro" id="IPR032875">
    <property type="entry name" value="Succ_CoA_lig_flav_dom"/>
</dbReference>
<dbReference type="InterPro" id="IPR003781">
    <property type="entry name" value="CoA-bd"/>
</dbReference>
<dbReference type="InterPro" id="IPR036291">
    <property type="entry name" value="NAD(P)-bd_dom_sf"/>
</dbReference>